<dbReference type="InterPro" id="IPR003761">
    <property type="entry name" value="Exonuc_VII_S"/>
</dbReference>
<evidence type="ECO:0000256" key="5">
    <source>
        <dbReference type="ARBA" id="ARBA00022839"/>
    </source>
</evidence>
<dbReference type="InterPro" id="IPR037004">
    <property type="entry name" value="Exonuc_VII_ssu_sf"/>
</dbReference>
<dbReference type="GO" id="GO:0006308">
    <property type="term" value="P:DNA catabolic process"/>
    <property type="evidence" value="ECO:0007669"/>
    <property type="project" value="UniProtKB-UniRule"/>
</dbReference>
<dbReference type="Gene3D" id="1.10.287.1040">
    <property type="entry name" value="Exonuclease VII, small subunit"/>
    <property type="match status" value="1"/>
</dbReference>
<dbReference type="Pfam" id="PF02609">
    <property type="entry name" value="Exonuc_VII_S"/>
    <property type="match status" value="1"/>
</dbReference>
<comment type="subcellular location">
    <subcellularLocation>
        <location evidence="6">Cytoplasm</location>
    </subcellularLocation>
</comment>
<dbReference type="EC" id="3.1.11.6" evidence="6"/>
<proteinExistence type="inferred from homology"/>
<dbReference type="GO" id="GO:0009318">
    <property type="term" value="C:exodeoxyribonuclease VII complex"/>
    <property type="evidence" value="ECO:0007669"/>
    <property type="project" value="UniProtKB-UniRule"/>
</dbReference>
<sequence length="72" mass="7864">MAEKMEKEDFSIEESLKKIEAITAVLENPATSLKDSLAAYAEGVQLVQACKDNLCDVEKEMIVLSGENSGKE</sequence>
<dbReference type="Proteomes" id="UP000615234">
    <property type="component" value="Unassembled WGS sequence"/>
</dbReference>
<comment type="catalytic activity">
    <reaction evidence="6">
        <text>Exonucleolytic cleavage in either 5'- to 3'- or 3'- to 5'-direction to yield nucleoside 5'-phosphates.</text>
        <dbReference type="EC" id="3.1.11.6"/>
    </reaction>
</comment>
<dbReference type="SUPFAM" id="SSF116842">
    <property type="entry name" value="XseB-like"/>
    <property type="match status" value="1"/>
</dbReference>
<dbReference type="AlphaFoldDB" id="A0A8I0AQQ2"/>
<keyword evidence="4 6" id="KW-0378">Hydrolase</keyword>
<comment type="function">
    <text evidence="6">Bidirectionally degrades single-stranded DNA into large acid-insoluble oligonucleotides, which are then degraded further into small acid-soluble oligonucleotides.</text>
</comment>
<evidence type="ECO:0000256" key="2">
    <source>
        <dbReference type="ARBA" id="ARBA00022490"/>
    </source>
</evidence>
<protein>
    <recommendedName>
        <fullName evidence="6">Exodeoxyribonuclease 7 small subunit</fullName>
        <ecNumber evidence="6">3.1.11.6</ecNumber>
    </recommendedName>
    <alternativeName>
        <fullName evidence="6">Exodeoxyribonuclease VII small subunit</fullName>
        <shortName evidence="6">Exonuclease VII small subunit</shortName>
    </alternativeName>
</protein>
<keyword evidence="3 6" id="KW-0540">Nuclease</keyword>
<accession>A0A8I0AQQ2</accession>
<evidence type="ECO:0000313" key="7">
    <source>
        <dbReference type="EMBL" id="MBC5663575.1"/>
    </source>
</evidence>
<dbReference type="GO" id="GO:0005829">
    <property type="term" value="C:cytosol"/>
    <property type="evidence" value="ECO:0007669"/>
    <property type="project" value="TreeGrafter"/>
</dbReference>
<keyword evidence="2 6" id="KW-0963">Cytoplasm</keyword>
<comment type="subunit">
    <text evidence="6">Heterooligomer composed of large and small subunits.</text>
</comment>
<name>A0A8I0AQQ2_9FIRM</name>
<keyword evidence="5 6" id="KW-0269">Exonuclease</keyword>
<reference evidence="7 8" key="1">
    <citation type="submission" date="2020-08" db="EMBL/GenBank/DDBJ databases">
        <title>Genome public.</title>
        <authorList>
            <person name="Liu C."/>
            <person name="Sun Q."/>
        </authorList>
    </citation>
    <scope>NUCLEOTIDE SEQUENCE [LARGE SCALE GENOMIC DNA]</scope>
    <source>
        <strain evidence="7 8">NSJ-10</strain>
    </source>
</reference>
<dbReference type="HAMAP" id="MF_00337">
    <property type="entry name" value="Exonuc_7_S"/>
    <property type="match status" value="1"/>
</dbReference>
<dbReference type="NCBIfam" id="TIGR01280">
    <property type="entry name" value="xseB"/>
    <property type="match status" value="1"/>
</dbReference>
<evidence type="ECO:0000256" key="6">
    <source>
        <dbReference type="HAMAP-Rule" id="MF_00337"/>
    </source>
</evidence>
<organism evidence="7 8">
    <name type="scientific">Coprococcus hominis</name>
    <name type="common">ex Liu et al. 2022</name>
    <dbReference type="NCBI Taxonomy" id="2763039"/>
    <lineage>
        <taxon>Bacteria</taxon>
        <taxon>Bacillati</taxon>
        <taxon>Bacillota</taxon>
        <taxon>Clostridia</taxon>
        <taxon>Lachnospirales</taxon>
        <taxon>Lachnospiraceae</taxon>
        <taxon>Coprococcus</taxon>
    </lineage>
</organism>
<dbReference type="EMBL" id="JACOOX010000006">
    <property type="protein sequence ID" value="MBC5663575.1"/>
    <property type="molecule type" value="Genomic_DNA"/>
</dbReference>
<dbReference type="PANTHER" id="PTHR34137">
    <property type="entry name" value="EXODEOXYRIBONUCLEASE 7 SMALL SUBUNIT"/>
    <property type="match status" value="1"/>
</dbReference>
<comment type="caution">
    <text evidence="7">The sequence shown here is derived from an EMBL/GenBank/DDBJ whole genome shotgun (WGS) entry which is preliminary data.</text>
</comment>
<dbReference type="PANTHER" id="PTHR34137:SF1">
    <property type="entry name" value="EXODEOXYRIBONUCLEASE 7 SMALL SUBUNIT"/>
    <property type="match status" value="1"/>
</dbReference>
<evidence type="ECO:0000313" key="8">
    <source>
        <dbReference type="Proteomes" id="UP000615234"/>
    </source>
</evidence>
<evidence type="ECO:0000256" key="3">
    <source>
        <dbReference type="ARBA" id="ARBA00022722"/>
    </source>
</evidence>
<evidence type="ECO:0000256" key="1">
    <source>
        <dbReference type="ARBA" id="ARBA00009998"/>
    </source>
</evidence>
<keyword evidence="8" id="KW-1185">Reference proteome</keyword>
<gene>
    <name evidence="6 7" type="primary">xseB</name>
    <name evidence="7" type="ORF">H8S09_11960</name>
</gene>
<evidence type="ECO:0000256" key="4">
    <source>
        <dbReference type="ARBA" id="ARBA00022801"/>
    </source>
</evidence>
<comment type="similarity">
    <text evidence="1 6">Belongs to the XseB family.</text>
</comment>
<dbReference type="RefSeq" id="WP_117823484.1">
    <property type="nucleotide sequence ID" value="NZ_JACOOX010000006.1"/>
</dbReference>
<dbReference type="PIRSF" id="PIRSF006488">
    <property type="entry name" value="Exonuc_VII_S"/>
    <property type="match status" value="1"/>
</dbReference>
<dbReference type="GO" id="GO:0008855">
    <property type="term" value="F:exodeoxyribonuclease VII activity"/>
    <property type="evidence" value="ECO:0007669"/>
    <property type="project" value="UniProtKB-UniRule"/>
</dbReference>